<proteinExistence type="inferred from homology"/>
<evidence type="ECO:0000256" key="14">
    <source>
        <dbReference type="PIRSR" id="PIRSR002811-1"/>
    </source>
</evidence>
<dbReference type="SUPFAM" id="SSF56731">
    <property type="entry name" value="DNA primase core"/>
    <property type="match status" value="1"/>
</dbReference>
<dbReference type="Gene3D" id="1.10.860.10">
    <property type="entry name" value="DNAb Helicase, Chain A"/>
    <property type="match status" value="1"/>
</dbReference>
<dbReference type="GO" id="GO:0000428">
    <property type="term" value="C:DNA-directed RNA polymerase complex"/>
    <property type="evidence" value="ECO:0007669"/>
    <property type="project" value="UniProtKB-KW"/>
</dbReference>
<keyword evidence="6 12" id="KW-0479">Metal-binding</keyword>
<dbReference type="Gene3D" id="3.90.580.10">
    <property type="entry name" value="Zinc finger, CHC2-type domain"/>
    <property type="match status" value="1"/>
</dbReference>
<evidence type="ECO:0000256" key="3">
    <source>
        <dbReference type="ARBA" id="ARBA00022679"/>
    </source>
</evidence>
<dbReference type="InterPro" id="IPR036977">
    <property type="entry name" value="DNA_primase_Znf_CHC2"/>
</dbReference>
<dbReference type="SUPFAM" id="SSF57783">
    <property type="entry name" value="Zinc beta-ribbon"/>
    <property type="match status" value="1"/>
</dbReference>
<evidence type="ECO:0000256" key="7">
    <source>
        <dbReference type="ARBA" id="ARBA00022771"/>
    </source>
</evidence>
<sequence length="650" mass="74673">MSQYIPQELIEDIRRQSNIVDIVGQYVQLKKSGKNYFGLCPFHEERSPSFSVAEDKQIFHCFGCGKGGNVFKFLQELEGLSFPEAVKKTAEVSQVSVDFDFQTPATQELSAGQKQQQVLIELHEKAADLYHHVLMNTESGAKALAYLKKRGLTEDLIKEFQIGFAPAERILLQKVFEQEQVSAAFLADSGLMTERESQYLDRFYQRIMFPIKNAQGRVIAFSGRLLEMENIDSKKMPKYLNSPETPIFNKRQVLFNFDKAKGIARKEQELILFEGFMDVIAAYRAGIKHGVASMGTSLTNEQIKMFQRTTPKVVICYDGDNAGVEATSRAVELLSKQTNLELGIVSLPQGLDPDDYIQANSEADFRELVTHHQETEFSFKMTFYKRGKNLTNEQERIAYIQKMVDELVKIPSVIEREVYISQLSQDFGLSTDAIMAEIRERQKETNQKERQERQSKRQVNATTHPQHEYADDPSLFGYEEPPEMLENAQIELAPNSSVLPKVFQQRKLSVGEKAEQLLLCRAMAERGVASKINQLPDFSFIHDEYQELYQHFTDYMLTQGTFVLADFLNYVKEDHLKSLVTQLSLKELSEESSIREIDDYLLAIHKERLELKKQEKLAQQKEANRTGNKQLEQELTVEIIMIQRELKSVR</sequence>
<dbReference type="GO" id="GO:1990077">
    <property type="term" value="C:primosome complex"/>
    <property type="evidence" value="ECO:0007669"/>
    <property type="project" value="UniProtKB-KW"/>
</dbReference>
<evidence type="ECO:0000256" key="11">
    <source>
        <dbReference type="ARBA" id="ARBA00023163"/>
    </source>
</evidence>
<evidence type="ECO:0000256" key="10">
    <source>
        <dbReference type="ARBA" id="ARBA00023125"/>
    </source>
</evidence>
<dbReference type="SMART" id="SM00493">
    <property type="entry name" value="TOPRIM"/>
    <property type="match status" value="1"/>
</dbReference>
<dbReference type="FunFam" id="3.90.980.10:FF:000001">
    <property type="entry name" value="DNA primase"/>
    <property type="match status" value="1"/>
</dbReference>
<dbReference type="AlphaFoldDB" id="A0AAF0CW59"/>
<comment type="cofactor">
    <cofactor evidence="12 13 14">
        <name>Zn(2+)</name>
        <dbReference type="ChEBI" id="CHEBI:29105"/>
    </cofactor>
    <text evidence="12 13 14">Binds 1 zinc ion per monomer.</text>
</comment>
<comment type="function">
    <text evidence="12 13">RNA polymerase that catalyzes the synthesis of short RNA molecules used as primers for DNA polymerase during DNA replication.</text>
</comment>
<dbReference type="InterPro" id="IPR016136">
    <property type="entry name" value="DNA_helicase_N/primase_C"/>
</dbReference>
<dbReference type="HAMAP" id="MF_00974">
    <property type="entry name" value="DNA_primase_DnaG"/>
    <property type="match status" value="1"/>
</dbReference>
<dbReference type="PANTHER" id="PTHR30313:SF2">
    <property type="entry name" value="DNA PRIMASE"/>
    <property type="match status" value="1"/>
</dbReference>
<dbReference type="InterPro" id="IPR006171">
    <property type="entry name" value="TOPRIM_dom"/>
</dbReference>
<feature type="zinc finger region" description="CHC2-type" evidence="12 14">
    <location>
        <begin position="40"/>
        <end position="64"/>
    </location>
</feature>
<protein>
    <recommendedName>
        <fullName evidence="12 13">DNA primase</fullName>
        <ecNumber evidence="12">2.7.7.101</ecNumber>
    </recommendedName>
</protein>
<feature type="compositionally biased region" description="Basic and acidic residues" evidence="15">
    <location>
        <begin position="442"/>
        <end position="455"/>
    </location>
</feature>
<dbReference type="NCBIfam" id="TIGR01391">
    <property type="entry name" value="dnaG"/>
    <property type="match status" value="1"/>
</dbReference>
<keyword evidence="9" id="KW-0460">Magnesium</keyword>
<evidence type="ECO:0000313" key="17">
    <source>
        <dbReference type="EMBL" id="WEG73947.1"/>
    </source>
</evidence>
<keyword evidence="2 12" id="KW-0639">Primosome</keyword>
<dbReference type="GO" id="GO:0005737">
    <property type="term" value="C:cytoplasm"/>
    <property type="evidence" value="ECO:0007669"/>
    <property type="project" value="TreeGrafter"/>
</dbReference>
<evidence type="ECO:0000256" key="8">
    <source>
        <dbReference type="ARBA" id="ARBA00022833"/>
    </source>
</evidence>
<evidence type="ECO:0000256" key="15">
    <source>
        <dbReference type="SAM" id="MobiDB-lite"/>
    </source>
</evidence>
<evidence type="ECO:0000256" key="2">
    <source>
        <dbReference type="ARBA" id="ARBA00022515"/>
    </source>
</evidence>
<evidence type="ECO:0000256" key="9">
    <source>
        <dbReference type="ARBA" id="ARBA00022842"/>
    </source>
</evidence>
<dbReference type="Pfam" id="PF13155">
    <property type="entry name" value="Toprim_2"/>
    <property type="match status" value="1"/>
</dbReference>
<evidence type="ECO:0000256" key="13">
    <source>
        <dbReference type="PIRNR" id="PIRNR002811"/>
    </source>
</evidence>
<dbReference type="InterPro" id="IPR034151">
    <property type="entry name" value="TOPRIM_DnaG_bac"/>
</dbReference>
<dbReference type="Pfam" id="PF08275">
    <property type="entry name" value="DNAG_N"/>
    <property type="match status" value="1"/>
</dbReference>
<gene>
    <name evidence="12 17" type="primary">dnaG</name>
    <name evidence="17" type="ORF">OL234_03280</name>
</gene>
<evidence type="ECO:0000259" key="16">
    <source>
        <dbReference type="PROSITE" id="PS50880"/>
    </source>
</evidence>
<keyword evidence="7 12" id="KW-0863">Zinc-finger</keyword>
<dbReference type="Pfam" id="PF01807">
    <property type="entry name" value="Zn_ribbon_DnaG"/>
    <property type="match status" value="1"/>
</dbReference>
<feature type="region of interest" description="Disordered" evidence="15">
    <location>
        <begin position="442"/>
        <end position="478"/>
    </location>
</feature>
<feature type="domain" description="Toprim" evidence="16">
    <location>
        <begin position="268"/>
        <end position="348"/>
    </location>
</feature>
<comment type="domain">
    <text evidence="12">Contains an N-terminal zinc-binding domain, a central core domain that contains the primase activity, and a C-terminal DnaB-binding domain.</text>
</comment>
<dbReference type="InterPro" id="IPR002694">
    <property type="entry name" value="Znf_CHC2"/>
</dbReference>
<dbReference type="Proteomes" id="UP001179647">
    <property type="component" value="Chromosome"/>
</dbReference>
<evidence type="ECO:0000256" key="4">
    <source>
        <dbReference type="ARBA" id="ARBA00022695"/>
    </source>
</evidence>
<dbReference type="InterPro" id="IPR050219">
    <property type="entry name" value="DnaG_primase"/>
</dbReference>
<dbReference type="KEGG" id="vie:OL234_03280"/>
<dbReference type="Gene3D" id="3.90.980.10">
    <property type="entry name" value="DNA primase, catalytic core, N-terminal domain"/>
    <property type="match status" value="1"/>
</dbReference>
<reference evidence="17" key="1">
    <citation type="submission" date="2022-10" db="EMBL/GenBank/DDBJ databases">
        <title>Vagococcus sp. isolated from poultry meat.</title>
        <authorList>
            <person name="Johansson P."/>
            <person name="Bjorkroth J."/>
        </authorList>
    </citation>
    <scope>NUCLEOTIDE SEQUENCE</scope>
    <source>
        <strain evidence="17">STAA11</strain>
    </source>
</reference>
<keyword evidence="18" id="KW-1185">Reference proteome</keyword>
<dbReference type="SMART" id="SM00400">
    <property type="entry name" value="ZnF_CHCC"/>
    <property type="match status" value="1"/>
</dbReference>
<keyword evidence="10 12" id="KW-0238">DNA-binding</keyword>
<keyword evidence="4 12" id="KW-0548">Nucleotidyltransferase</keyword>
<dbReference type="CDD" id="cd03364">
    <property type="entry name" value="TOPRIM_DnaG_primases"/>
    <property type="match status" value="1"/>
</dbReference>
<dbReference type="InterPro" id="IPR030846">
    <property type="entry name" value="DnaG_bac"/>
</dbReference>
<dbReference type="GO" id="GO:0003677">
    <property type="term" value="F:DNA binding"/>
    <property type="evidence" value="ECO:0007669"/>
    <property type="project" value="UniProtKB-KW"/>
</dbReference>
<organism evidence="17 18">
    <name type="scientific">Vagococcus intermedius</name>
    <dbReference type="NCBI Taxonomy" id="2991418"/>
    <lineage>
        <taxon>Bacteria</taxon>
        <taxon>Bacillati</taxon>
        <taxon>Bacillota</taxon>
        <taxon>Bacilli</taxon>
        <taxon>Lactobacillales</taxon>
        <taxon>Enterococcaceae</taxon>
        <taxon>Vagococcus</taxon>
    </lineage>
</organism>
<dbReference type="RefSeq" id="WP_275469746.1">
    <property type="nucleotide sequence ID" value="NZ_CP110232.1"/>
</dbReference>
<dbReference type="InterPro" id="IPR019475">
    <property type="entry name" value="DNA_primase_DnaB-bd"/>
</dbReference>
<evidence type="ECO:0000256" key="5">
    <source>
        <dbReference type="ARBA" id="ARBA00022705"/>
    </source>
</evidence>
<dbReference type="GO" id="GO:0008270">
    <property type="term" value="F:zinc ion binding"/>
    <property type="evidence" value="ECO:0007669"/>
    <property type="project" value="UniProtKB-UniRule"/>
</dbReference>
<dbReference type="InterPro" id="IPR013264">
    <property type="entry name" value="DNAG_N"/>
</dbReference>
<keyword evidence="1 12" id="KW-0240">DNA-directed RNA polymerase</keyword>
<name>A0AAF0CW59_9ENTE</name>
<dbReference type="GO" id="GO:0003899">
    <property type="term" value="F:DNA-directed RNA polymerase activity"/>
    <property type="evidence" value="ECO:0007669"/>
    <property type="project" value="UniProtKB-UniRule"/>
</dbReference>
<dbReference type="GO" id="GO:0006269">
    <property type="term" value="P:DNA replication, synthesis of primer"/>
    <property type="evidence" value="ECO:0007669"/>
    <property type="project" value="UniProtKB-UniRule"/>
</dbReference>
<dbReference type="PIRSF" id="PIRSF002811">
    <property type="entry name" value="DnaG"/>
    <property type="match status" value="1"/>
</dbReference>
<dbReference type="EMBL" id="CP110232">
    <property type="protein sequence ID" value="WEG73947.1"/>
    <property type="molecule type" value="Genomic_DNA"/>
</dbReference>
<evidence type="ECO:0000256" key="6">
    <source>
        <dbReference type="ARBA" id="ARBA00022723"/>
    </source>
</evidence>
<dbReference type="InterPro" id="IPR006295">
    <property type="entry name" value="DNA_primase_DnaG"/>
</dbReference>
<dbReference type="Pfam" id="PF10410">
    <property type="entry name" value="DnaB_bind"/>
    <property type="match status" value="1"/>
</dbReference>
<keyword evidence="8 12" id="KW-0862">Zinc</keyword>
<dbReference type="Gene3D" id="3.40.1360.10">
    <property type="match status" value="1"/>
</dbReference>
<comment type="catalytic activity">
    <reaction evidence="12">
        <text>ssDNA + n NTP = ssDNA/pppN(pN)n-1 hybrid + (n-1) diphosphate.</text>
        <dbReference type="EC" id="2.7.7.101"/>
    </reaction>
</comment>
<dbReference type="PROSITE" id="PS50880">
    <property type="entry name" value="TOPRIM"/>
    <property type="match status" value="1"/>
</dbReference>
<keyword evidence="5 12" id="KW-0235">DNA replication</keyword>
<accession>A0AAF0CW59</accession>
<comment type="similarity">
    <text evidence="12 13">Belongs to the DnaG primase family.</text>
</comment>
<keyword evidence="3 12" id="KW-0808">Transferase</keyword>
<evidence type="ECO:0000313" key="18">
    <source>
        <dbReference type="Proteomes" id="UP001179647"/>
    </source>
</evidence>
<dbReference type="InterPro" id="IPR037068">
    <property type="entry name" value="DNA_primase_core_N_sf"/>
</dbReference>
<evidence type="ECO:0000256" key="12">
    <source>
        <dbReference type="HAMAP-Rule" id="MF_00974"/>
    </source>
</evidence>
<dbReference type="FunFam" id="3.90.580.10:FF:000001">
    <property type="entry name" value="DNA primase"/>
    <property type="match status" value="1"/>
</dbReference>
<evidence type="ECO:0000256" key="1">
    <source>
        <dbReference type="ARBA" id="ARBA00022478"/>
    </source>
</evidence>
<comment type="subunit">
    <text evidence="12">Monomer. Interacts with DnaB.</text>
</comment>
<keyword evidence="11 12" id="KW-0804">Transcription</keyword>
<dbReference type="EC" id="2.7.7.101" evidence="12"/>
<dbReference type="PANTHER" id="PTHR30313">
    <property type="entry name" value="DNA PRIMASE"/>
    <property type="match status" value="1"/>
</dbReference>